<feature type="transmembrane region" description="Helical" evidence="1">
    <location>
        <begin position="20"/>
        <end position="38"/>
    </location>
</feature>
<keyword evidence="1" id="KW-0812">Transmembrane</keyword>
<evidence type="ECO:0000256" key="1">
    <source>
        <dbReference type="SAM" id="Phobius"/>
    </source>
</evidence>
<protein>
    <submittedName>
        <fullName evidence="2">Uncharacterized protein</fullName>
    </submittedName>
</protein>
<keyword evidence="1" id="KW-1133">Transmembrane helix</keyword>
<organism evidence="2 3">
    <name type="scientific">Gossypium tomentosum</name>
    <name type="common">Hawaiian cotton</name>
    <name type="synonym">Gossypium sandvicense</name>
    <dbReference type="NCBI Taxonomy" id="34277"/>
    <lineage>
        <taxon>Eukaryota</taxon>
        <taxon>Viridiplantae</taxon>
        <taxon>Streptophyta</taxon>
        <taxon>Embryophyta</taxon>
        <taxon>Tracheophyta</taxon>
        <taxon>Spermatophyta</taxon>
        <taxon>Magnoliopsida</taxon>
        <taxon>eudicotyledons</taxon>
        <taxon>Gunneridae</taxon>
        <taxon>Pentapetalae</taxon>
        <taxon>rosids</taxon>
        <taxon>malvids</taxon>
        <taxon>Malvales</taxon>
        <taxon>Malvaceae</taxon>
        <taxon>Malvoideae</taxon>
        <taxon>Gossypium</taxon>
    </lineage>
</organism>
<gene>
    <name evidence="2" type="ORF">ES332_A04G000500v1</name>
</gene>
<keyword evidence="3" id="KW-1185">Reference proteome</keyword>
<proteinExistence type="predicted"/>
<dbReference type="EMBL" id="CM017613">
    <property type="protein sequence ID" value="TYI31671.1"/>
    <property type="molecule type" value="Genomic_DNA"/>
</dbReference>
<evidence type="ECO:0000313" key="3">
    <source>
        <dbReference type="Proteomes" id="UP000322667"/>
    </source>
</evidence>
<evidence type="ECO:0000313" key="2">
    <source>
        <dbReference type="EMBL" id="TYI31671.1"/>
    </source>
</evidence>
<dbReference type="AlphaFoldDB" id="A0A5D2QSQ2"/>
<dbReference type="Proteomes" id="UP000322667">
    <property type="component" value="Chromosome A04"/>
</dbReference>
<reference evidence="2 3" key="1">
    <citation type="submission" date="2019-07" db="EMBL/GenBank/DDBJ databases">
        <title>WGS assembly of Gossypium tomentosum.</title>
        <authorList>
            <person name="Chen Z.J."/>
            <person name="Sreedasyam A."/>
            <person name="Ando A."/>
            <person name="Song Q."/>
            <person name="De L."/>
            <person name="Hulse-Kemp A."/>
            <person name="Ding M."/>
            <person name="Ye W."/>
            <person name="Kirkbride R."/>
            <person name="Jenkins J."/>
            <person name="Plott C."/>
            <person name="Lovell J."/>
            <person name="Lin Y.-M."/>
            <person name="Vaughn R."/>
            <person name="Liu B."/>
            <person name="Li W."/>
            <person name="Simpson S."/>
            <person name="Scheffler B."/>
            <person name="Saski C."/>
            <person name="Grover C."/>
            <person name="Hu G."/>
            <person name="Conover J."/>
            <person name="Carlson J."/>
            <person name="Shu S."/>
            <person name="Boston L."/>
            <person name="Williams M."/>
            <person name="Peterson D."/>
            <person name="Mcgee K."/>
            <person name="Jones D."/>
            <person name="Wendel J."/>
            <person name="Stelly D."/>
            <person name="Grimwood J."/>
            <person name="Schmutz J."/>
        </authorList>
    </citation>
    <scope>NUCLEOTIDE SEQUENCE [LARGE SCALE GENOMIC DNA]</scope>
    <source>
        <strain evidence="2">7179.01</strain>
    </source>
</reference>
<keyword evidence="1" id="KW-0472">Membrane</keyword>
<sequence length="68" mass="7697">MECSMGLFVFENQTLFSTPVGLFLCRFFVAIFVTPASSKTDFSDHCKRRDGDLEACFTEIILDKGFCI</sequence>
<accession>A0A5D2QSQ2</accession>
<name>A0A5D2QSQ2_GOSTO</name>